<feature type="domain" description="HTH cro/C1-type" evidence="1">
    <location>
        <begin position="30"/>
        <end position="81"/>
    </location>
</feature>
<sequence length="279" mass="30084">MTDTEFGPAVRRWRDRVTPEAAGLPAGGHRRAAGLRREELALLAGISVDYITRLEQGRSTGPSAQVVEALARALRLDATEREHLFTLAGLAPPARGVVSAHITPGVQRLLDRLSDTPVAVHDAAWNLITGNPLWAALFGDPAALHGHERNIVWRHFAGFNSRVIQTPEQERVFGAATAADLRAATARYPADSRVTDLIKELLARSETFARIWEAGAITPHDSTSKLVQHPQVGDIHLDCDVLTVPGSDLRIVAYTAEPGSEAADRLALLSVVGQQSFTG</sequence>
<dbReference type="OrthoDB" id="3608749at2"/>
<protein>
    <submittedName>
        <fullName evidence="2">Helix-turn-helix domain-containing protein</fullName>
    </submittedName>
</protein>
<gene>
    <name evidence="2" type="ORF">AFR_30280</name>
</gene>
<dbReference type="Pfam" id="PF17765">
    <property type="entry name" value="MLTR_LBD"/>
    <property type="match status" value="1"/>
</dbReference>
<dbReference type="EMBL" id="CP006272">
    <property type="protein sequence ID" value="AGZ44316.1"/>
    <property type="molecule type" value="Genomic_DNA"/>
</dbReference>
<dbReference type="GO" id="GO:0003677">
    <property type="term" value="F:DNA binding"/>
    <property type="evidence" value="ECO:0007669"/>
    <property type="project" value="InterPro"/>
</dbReference>
<proteinExistence type="predicted"/>
<dbReference type="InterPro" id="IPR041413">
    <property type="entry name" value="MLTR_LBD"/>
</dbReference>
<dbReference type="RefSeq" id="WP_023560653.1">
    <property type="nucleotide sequence ID" value="NC_022657.1"/>
</dbReference>
<dbReference type="PATRIC" id="fig|1246995.3.peg.6131"/>
<name>U5W8P9_9ACTN</name>
<evidence type="ECO:0000313" key="3">
    <source>
        <dbReference type="Proteomes" id="UP000017746"/>
    </source>
</evidence>
<keyword evidence="3" id="KW-1185">Reference proteome</keyword>
<dbReference type="Pfam" id="PF13560">
    <property type="entry name" value="HTH_31"/>
    <property type="match status" value="1"/>
</dbReference>
<dbReference type="Gene3D" id="3.30.450.180">
    <property type="match status" value="1"/>
</dbReference>
<dbReference type="InterPro" id="IPR001387">
    <property type="entry name" value="Cro/C1-type_HTH"/>
</dbReference>
<reference evidence="2 3" key="1">
    <citation type="journal article" date="2014" name="J. Biotechnol.">
        <title>Complete genome sequence of the actinobacterium Actinoplanes friuliensis HAG 010964, producer of the lipopeptide antibiotic friulimycin.</title>
        <authorList>
            <person name="Ruckert C."/>
            <person name="Szczepanowski R."/>
            <person name="Albersmeier A."/>
            <person name="Goesmann A."/>
            <person name="Fischer N."/>
            <person name="Steinkamper A."/>
            <person name="Puhler A."/>
            <person name="Biener R."/>
            <person name="Schwartz D."/>
            <person name="Kalinowski J."/>
        </authorList>
    </citation>
    <scope>NUCLEOTIDE SEQUENCE [LARGE SCALE GENOMIC DNA]</scope>
    <source>
        <strain evidence="2 3">DSM 7358</strain>
    </source>
</reference>
<dbReference type="STRING" id="1246995.AFR_30280"/>
<dbReference type="KEGG" id="afs:AFR_30280"/>
<organism evidence="2 3">
    <name type="scientific">Actinoplanes friuliensis DSM 7358</name>
    <dbReference type="NCBI Taxonomy" id="1246995"/>
    <lineage>
        <taxon>Bacteria</taxon>
        <taxon>Bacillati</taxon>
        <taxon>Actinomycetota</taxon>
        <taxon>Actinomycetes</taxon>
        <taxon>Micromonosporales</taxon>
        <taxon>Micromonosporaceae</taxon>
        <taxon>Actinoplanes</taxon>
    </lineage>
</organism>
<evidence type="ECO:0000259" key="1">
    <source>
        <dbReference type="PROSITE" id="PS50943"/>
    </source>
</evidence>
<evidence type="ECO:0000313" key="2">
    <source>
        <dbReference type="EMBL" id="AGZ44316.1"/>
    </source>
</evidence>
<accession>U5W8P9</accession>
<dbReference type="CDD" id="cd00093">
    <property type="entry name" value="HTH_XRE"/>
    <property type="match status" value="1"/>
</dbReference>
<dbReference type="PROSITE" id="PS50943">
    <property type="entry name" value="HTH_CROC1"/>
    <property type="match status" value="1"/>
</dbReference>
<dbReference type="SMART" id="SM00530">
    <property type="entry name" value="HTH_XRE"/>
    <property type="match status" value="1"/>
</dbReference>
<dbReference type="Proteomes" id="UP000017746">
    <property type="component" value="Chromosome"/>
</dbReference>
<dbReference type="eggNOG" id="COG1396">
    <property type="taxonomic scope" value="Bacteria"/>
</dbReference>
<dbReference type="PANTHER" id="PTHR35010">
    <property type="entry name" value="BLL4672 PROTEIN-RELATED"/>
    <property type="match status" value="1"/>
</dbReference>
<dbReference type="AlphaFoldDB" id="U5W8P9"/>
<dbReference type="PANTHER" id="PTHR35010:SF2">
    <property type="entry name" value="BLL4672 PROTEIN"/>
    <property type="match status" value="1"/>
</dbReference>
<dbReference type="InterPro" id="IPR010982">
    <property type="entry name" value="Lambda_DNA-bd_dom_sf"/>
</dbReference>
<dbReference type="HOGENOM" id="CLU_057862_1_1_11"/>
<dbReference type="Gene3D" id="1.10.260.40">
    <property type="entry name" value="lambda repressor-like DNA-binding domains"/>
    <property type="match status" value="1"/>
</dbReference>
<dbReference type="SUPFAM" id="SSF47413">
    <property type="entry name" value="lambda repressor-like DNA-binding domains"/>
    <property type="match status" value="1"/>
</dbReference>